<proteinExistence type="predicted"/>
<dbReference type="AlphaFoldDB" id="A0A103R5L0"/>
<evidence type="ECO:0000313" key="3">
    <source>
        <dbReference type="Proteomes" id="UP000064029"/>
    </source>
</evidence>
<feature type="signal peptide" evidence="1">
    <location>
        <begin position="1"/>
        <end position="21"/>
    </location>
</feature>
<comment type="caution">
    <text evidence="2">The sequence shown here is derived from an EMBL/GenBank/DDBJ whole genome shotgun (WGS) entry which is preliminary data.</text>
</comment>
<evidence type="ECO:0000256" key="1">
    <source>
        <dbReference type="SAM" id="SignalP"/>
    </source>
</evidence>
<dbReference type="RefSeq" id="WP_059755124.1">
    <property type="nucleotide sequence ID" value="NZ_CP013415.1"/>
</dbReference>
<keyword evidence="1" id="KW-0732">Signal</keyword>
<feature type="chain" id="PRO_5007117418" evidence="1">
    <location>
        <begin position="22"/>
        <end position="238"/>
    </location>
</feature>
<dbReference type="Pfam" id="PF09673">
    <property type="entry name" value="TrbC_Ftype"/>
    <property type="match status" value="1"/>
</dbReference>
<reference evidence="2 3" key="1">
    <citation type="submission" date="2015-11" db="EMBL/GenBank/DDBJ databases">
        <title>Expanding the genomic diversity of Burkholderia species for the development of highly accurate diagnostics.</title>
        <authorList>
            <person name="Sahl J."/>
            <person name="Keim P."/>
            <person name="Wagner D."/>
        </authorList>
    </citation>
    <scope>NUCLEOTIDE SEQUENCE [LARGE SCALE GENOMIC DNA]</scope>
    <source>
        <strain evidence="2 3">MSMB2036</strain>
    </source>
</reference>
<dbReference type="InterPro" id="IPR019106">
    <property type="entry name" value="T4SS_TrbC"/>
</dbReference>
<gene>
    <name evidence="2" type="ORF">WJ33_31280</name>
</gene>
<sequence>MIRNSIAVCVVLTAMSSAVLADTGTQGSVIADAPLPMVRPGERLPSDDRIRAEQARIERERKQMFRDVQPAPHAFPHIATPAPSQVDPLTIARRYEERAGRRKHEELLAFASLSMPAESLKRLIRDTARVGGVVVLRGFKDRSFKATVTAIQALGVDTSAVQINPNAFKQYRISAVPTVVLVKADHVLDLDAEGCALPENFASISGDVTLPYSLREIARRSPAYQSLATRMLASLGED</sequence>
<dbReference type="NCBIfam" id="TIGR02742">
    <property type="entry name" value="TrbC_Ftype"/>
    <property type="match status" value="1"/>
</dbReference>
<accession>A0A103R5L0</accession>
<dbReference type="Proteomes" id="UP000064029">
    <property type="component" value="Unassembled WGS sequence"/>
</dbReference>
<organism evidence="2 3">
    <name type="scientific">Burkholderia ubonensis</name>
    <dbReference type="NCBI Taxonomy" id="101571"/>
    <lineage>
        <taxon>Bacteria</taxon>
        <taxon>Pseudomonadati</taxon>
        <taxon>Pseudomonadota</taxon>
        <taxon>Betaproteobacteria</taxon>
        <taxon>Burkholderiales</taxon>
        <taxon>Burkholderiaceae</taxon>
        <taxon>Burkholderia</taxon>
        <taxon>Burkholderia cepacia complex</taxon>
    </lineage>
</organism>
<dbReference type="InterPro" id="IPR014113">
    <property type="entry name" value="T4SS_TrbC_subgr"/>
</dbReference>
<dbReference type="OrthoDB" id="8557871at2"/>
<evidence type="ECO:0000313" key="2">
    <source>
        <dbReference type="EMBL" id="KVG61659.1"/>
    </source>
</evidence>
<name>A0A103R5L0_9BURK</name>
<protein>
    <submittedName>
        <fullName evidence="2">Conjugal transfer protein</fullName>
    </submittedName>
</protein>
<dbReference type="EMBL" id="LOXM01000185">
    <property type="protein sequence ID" value="KVG61659.1"/>
    <property type="molecule type" value="Genomic_DNA"/>
</dbReference>